<evidence type="ECO:0000256" key="3">
    <source>
        <dbReference type="ARBA" id="ARBA00022723"/>
    </source>
</evidence>
<dbReference type="CDD" id="cd06456">
    <property type="entry name" value="M3A_DCP"/>
    <property type="match status" value="1"/>
</dbReference>
<keyword evidence="10" id="KW-1185">Reference proteome</keyword>
<dbReference type="Pfam" id="PF01432">
    <property type="entry name" value="Peptidase_M3"/>
    <property type="match status" value="1"/>
</dbReference>
<comment type="similarity">
    <text evidence="1 7">Belongs to the peptidase M3 family.</text>
</comment>
<dbReference type="EMBL" id="AP014946">
    <property type="protein sequence ID" value="BAT59941.1"/>
    <property type="molecule type" value="Genomic_DNA"/>
</dbReference>
<keyword evidence="9" id="KW-0121">Carboxypeptidase</keyword>
<organism evidence="9 10">
    <name type="scientific">Variibacter gotjawalensis</name>
    <dbReference type="NCBI Taxonomy" id="1333996"/>
    <lineage>
        <taxon>Bacteria</taxon>
        <taxon>Pseudomonadati</taxon>
        <taxon>Pseudomonadota</taxon>
        <taxon>Alphaproteobacteria</taxon>
        <taxon>Hyphomicrobiales</taxon>
        <taxon>Nitrobacteraceae</taxon>
        <taxon>Variibacter</taxon>
    </lineage>
</organism>
<keyword evidence="6 7" id="KW-0482">Metalloprotease</keyword>
<sequence length="678" mass="76249">MNPFDSTWTTAFGLPPFDAIKPEHFRPAFDRVLGEHREKLKAIAENAEAPSFKNTIEAFELSFEPLGRVSAVFYVLTGAHTSDALEEVDLEISPLLARHYSELYLDSTLYARVDALNSARDQLGLSAEQLRVLERYHLAFIREGAALDAGARARLVAISERLALMGTQFGQNVLADEKGYTLELDPKRDLAGLPDFAVSSAAAAGDEHKQPGKYLVTLSRSSIEPFLTFSDRRDLRETAWRAWAHRGDNNGETDNKALIAETVALREERAKLLGYKDHAEYRLSDAMAKTPKAARDMLEAVWPAARATAMRDRDGLREIAQSEGLNIEIEPWDWRYYAEKLRKARYAIDTAEVKPYLQLEKIIEAAFYTATKLFGLSFKLLDDAKLYHPDARAWEVTDKAGRHVGVFIGDYFARPSKRSGAWMTSLRDQYRLDRSTPIIINVMNFSKADDGAPSLLSYDDARTLFHEFGHGLHGLLSDVEYPLLSGTAVATDFVELPSQLYEHWLETTEILGRFAVHAETGKPMPKELLDRVLAARNFDQGFATVEYLSSAIVDLDFHSKPAKNIDVAAFERETLAEIDMPKEMIMRHRPPHFQHIFSGSGYAAAYYSYMWSEMLDADAFAAFKEKGDIFDPETAKKLHDFIYSAGNKRDPAEAYLMFRGSMPKVDGVLKKRGLSVAA</sequence>
<keyword evidence="5 7" id="KW-0862">Zinc</keyword>
<dbReference type="GO" id="GO:0008241">
    <property type="term" value="F:peptidyl-dipeptidase activity"/>
    <property type="evidence" value="ECO:0007669"/>
    <property type="project" value="UniProtKB-EC"/>
</dbReference>
<dbReference type="InterPro" id="IPR024079">
    <property type="entry name" value="MetalloPept_cat_dom_sf"/>
</dbReference>
<evidence type="ECO:0000256" key="4">
    <source>
        <dbReference type="ARBA" id="ARBA00022801"/>
    </source>
</evidence>
<dbReference type="SUPFAM" id="SSF55486">
    <property type="entry name" value="Metalloproteases ('zincins'), catalytic domain"/>
    <property type="match status" value="1"/>
</dbReference>
<dbReference type="OrthoDB" id="9773538at2"/>
<dbReference type="EC" id="3.4.15.5" evidence="9"/>
<gene>
    <name evidence="9" type="primary">dcp</name>
    <name evidence="9" type="ORF">GJW-30_1_02476</name>
</gene>
<dbReference type="InterPro" id="IPR001567">
    <property type="entry name" value="Pept_M3A_M3B_dom"/>
</dbReference>
<dbReference type="GO" id="GO:0005829">
    <property type="term" value="C:cytosol"/>
    <property type="evidence" value="ECO:0007669"/>
    <property type="project" value="TreeGrafter"/>
</dbReference>
<keyword evidence="2 7" id="KW-0645">Protease</keyword>
<keyword evidence="4 7" id="KW-0378">Hydrolase</keyword>
<evidence type="ECO:0000313" key="9">
    <source>
        <dbReference type="EMBL" id="BAT59941.1"/>
    </source>
</evidence>
<dbReference type="GO" id="GO:0004222">
    <property type="term" value="F:metalloendopeptidase activity"/>
    <property type="evidence" value="ECO:0007669"/>
    <property type="project" value="InterPro"/>
</dbReference>
<name>A0A0S3PVI4_9BRAD</name>
<dbReference type="FunFam" id="3.40.390.10:FF:000009">
    <property type="entry name" value="Oligopeptidase A"/>
    <property type="match status" value="1"/>
</dbReference>
<dbReference type="InterPro" id="IPR045090">
    <property type="entry name" value="Pept_M3A_M3B"/>
</dbReference>
<dbReference type="PANTHER" id="PTHR43660:SF1">
    <property type="entry name" value="DIPEPTIDYL CARBOXYPEPTIDASE"/>
    <property type="match status" value="1"/>
</dbReference>
<dbReference type="GO" id="GO:0004180">
    <property type="term" value="F:carboxypeptidase activity"/>
    <property type="evidence" value="ECO:0007669"/>
    <property type="project" value="UniProtKB-KW"/>
</dbReference>
<dbReference type="KEGG" id="vgo:GJW-30_1_02476"/>
<keyword evidence="3 7" id="KW-0479">Metal-binding</keyword>
<evidence type="ECO:0000256" key="7">
    <source>
        <dbReference type="RuleBase" id="RU003435"/>
    </source>
</evidence>
<proteinExistence type="inferred from homology"/>
<feature type="domain" description="Peptidase M3A/M3B catalytic" evidence="8">
    <location>
        <begin position="227"/>
        <end position="673"/>
    </location>
</feature>
<dbReference type="Gene3D" id="3.40.390.10">
    <property type="entry name" value="Collagenase (Catalytic Domain)"/>
    <property type="match status" value="1"/>
</dbReference>
<reference evidence="9 10" key="1">
    <citation type="submission" date="2015-08" db="EMBL/GenBank/DDBJ databases">
        <title>Investigation of the bacterial diversity of lava forest soil.</title>
        <authorList>
            <person name="Lee J.S."/>
        </authorList>
    </citation>
    <scope>NUCLEOTIDE SEQUENCE [LARGE SCALE GENOMIC DNA]</scope>
    <source>
        <strain evidence="9 10">GJW-30</strain>
    </source>
</reference>
<evidence type="ECO:0000259" key="8">
    <source>
        <dbReference type="Pfam" id="PF01432"/>
    </source>
</evidence>
<dbReference type="GO" id="GO:0046872">
    <property type="term" value="F:metal ion binding"/>
    <property type="evidence" value="ECO:0007669"/>
    <property type="project" value="UniProtKB-UniRule"/>
</dbReference>
<evidence type="ECO:0000256" key="5">
    <source>
        <dbReference type="ARBA" id="ARBA00022833"/>
    </source>
</evidence>
<dbReference type="RefSeq" id="WP_096355741.1">
    <property type="nucleotide sequence ID" value="NZ_AP014946.1"/>
</dbReference>
<dbReference type="Gene3D" id="1.10.1370.10">
    <property type="entry name" value="Neurolysin, domain 3"/>
    <property type="match status" value="1"/>
</dbReference>
<protein>
    <submittedName>
        <fullName evidence="9">Peptidyl-dipeptidase dcp</fullName>
        <ecNumber evidence="9">3.4.15.5</ecNumber>
    </submittedName>
</protein>
<dbReference type="AlphaFoldDB" id="A0A0S3PVI4"/>
<dbReference type="Proteomes" id="UP000236884">
    <property type="component" value="Chromosome"/>
</dbReference>
<evidence type="ECO:0000313" key="10">
    <source>
        <dbReference type="Proteomes" id="UP000236884"/>
    </source>
</evidence>
<evidence type="ECO:0000256" key="2">
    <source>
        <dbReference type="ARBA" id="ARBA00022670"/>
    </source>
</evidence>
<dbReference type="InterPro" id="IPR034005">
    <property type="entry name" value="M3A_DCP"/>
</dbReference>
<dbReference type="PANTHER" id="PTHR43660">
    <property type="entry name" value="DIPEPTIDYL CARBOXYPEPTIDASE"/>
    <property type="match status" value="1"/>
</dbReference>
<evidence type="ECO:0000256" key="1">
    <source>
        <dbReference type="ARBA" id="ARBA00006040"/>
    </source>
</evidence>
<accession>A0A0S3PVI4</accession>
<dbReference type="Gene3D" id="1.10.1370.40">
    <property type="match status" value="1"/>
</dbReference>
<dbReference type="GO" id="GO:0006508">
    <property type="term" value="P:proteolysis"/>
    <property type="evidence" value="ECO:0007669"/>
    <property type="project" value="UniProtKB-KW"/>
</dbReference>
<comment type="cofactor">
    <cofactor evidence="7">
        <name>Zn(2+)</name>
        <dbReference type="ChEBI" id="CHEBI:29105"/>
    </cofactor>
    <text evidence="7">Binds 1 zinc ion.</text>
</comment>
<evidence type="ECO:0000256" key="6">
    <source>
        <dbReference type="ARBA" id="ARBA00023049"/>
    </source>
</evidence>
<dbReference type="InterPro" id="IPR024077">
    <property type="entry name" value="Neurolysin/TOP_dom2"/>
</dbReference>